<evidence type="ECO:0008006" key="5">
    <source>
        <dbReference type="Google" id="ProtNLM"/>
    </source>
</evidence>
<dbReference type="OrthoDB" id="730395at2759"/>
<organism evidence="4">
    <name type="scientific">Selaginella moellendorffii</name>
    <name type="common">Spikemoss</name>
    <dbReference type="NCBI Taxonomy" id="88036"/>
    <lineage>
        <taxon>Eukaryota</taxon>
        <taxon>Viridiplantae</taxon>
        <taxon>Streptophyta</taxon>
        <taxon>Embryophyta</taxon>
        <taxon>Tracheophyta</taxon>
        <taxon>Lycopodiopsida</taxon>
        <taxon>Selaginellales</taxon>
        <taxon>Selaginellaceae</taxon>
        <taxon>Selaginella</taxon>
    </lineage>
</organism>
<keyword evidence="1" id="KW-0677">Repeat</keyword>
<dbReference type="GO" id="GO:0009451">
    <property type="term" value="P:RNA modification"/>
    <property type="evidence" value="ECO:0007669"/>
    <property type="project" value="InterPro"/>
</dbReference>
<dbReference type="InParanoid" id="D8SBT7"/>
<evidence type="ECO:0000313" key="4">
    <source>
        <dbReference type="Proteomes" id="UP000001514"/>
    </source>
</evidence>
<dbReference type="InterPro" id="IPR002885">
    <property type="entry name" value="PPR_rpt"/>
</dbReference>
<dbReference type="Pfam" id="PF01535">
    <property type="entry name" value="PPR"/>
    <property type="match status" value="1"/>
</dbReference>
<evidence type="ECO:0000256" key="2">
    <source>
        <dbReference type="SAM" id="MobiDB-lite"/>
    </source>
</evidence>
<protein>
    <recommendedName>
        <fullName evidence="5">Pentacotripeptide-repeat region of PRORP domain-containing protein</fullName>
    </recommendedName>
</protein>
<dbReference type="Gene3D" id="1.25.40.10">
    <property type="entry name" value="Tetratricopeptide repeat domain"/>
    <property type="match status" value="1"/>
</dbReference>
<dbReference type="InterPro" id="IPR011990">
    <property type="entry name" value="TPR-like_helical_dom_sf"/>
</dbReference>
<sequence length="246" mass="27685">MEYHDRGTRSRRPGPKSSEFLPRHATRRQSSSRCIRVREQHHGVCKLADAREGRDDPPKDCFQRAGERPASGECRAQLVREVRDVVSWNAMITAHAQLGFAASRHKNGASKAMELWNEMHLDGIQPDSISFTVILTLCSHVGLVDQARLYFVWMLQELDGRSVGREEHYGCIVDVLGRLGWLSEAEELIHTMPVTPSQVAWISMLSACRIHPDAARGKWAAQEATKLVPCKSSPYILVHDIVTMAH</sequence>
<reference evidence="3 4" key="1">
    <citation type="journal article" date="2011" name="Science">
        <title>The Selaginella genome identifies genetic changes associated with the evolution of vascular plants.</title>
        <authorList>
            <person name="Banks J.A."/>
            <person name="Nishiyama T."/>
            <person name="Hasebe M."/>
            <person name="Bowman J.L."/>
            <person name="Gribskov M."/>
            <person name="dePamphilis C."/>
            <person name="Albert V.A."/>
            <person name="Aono N."/>
            <person name="Aoyama T."/>
            <person name="Ambrose B.A."/>
            <person name="Ashton N.W."/>
            <person name="Axtell M.J."/>
            <person name="Barker E."/>
            <person name="Barker M.S."/>
            <person name="Bennetzen J.L."/>
            <person name="Bonawitz N.D."/>
            <person name="Chapple C."/>
            <person name="Cheng C."/>
            <person name="Correa L.G."/>
            <person name="Dacre M."/>
            <person name="DeBarry J."/>
            <person name="Dreyer I."/>
            <person name="Elias M."/>
            <person name="Engstrom E.M."/>
            <person name="Estelle M."/>
            <person name="Feng L."/>
            <person name="Finet C."/>
            <person name="Floyd S.K."/>
            <person name="Frommer W.B."/>
            <person name="Fujita T."/>
            <person name="Gramzow L."/>
            <person name="Gutensohn M."/>
            <person name="Harholt J."/>
            <person name="Hattori M."/>
            <person name="Heyl A."/>
            <person name="Hirai T."/>
            <person name="Hiwatashi Y."/>
            <person name="Ishikawa M."/>
            <person name="Iwata M."/>
            <person name="Karol K.G."/>
            <person name="Koehler B."/>
            <person name="Kolukisaoglu U."/>
            <person name="Kubo M."/>
            <person name="Kurata T."/>
            <person name="Lalonde S."/>
            <person name="Li K."/>
            <person name="Li Y."/>
            <person name="Litt A."/>
            <person name="Lyons E."/>
            <person name="Manning G."/>
            <person name="Maruyama T."/>
            <person name="Michael T.P."/>
            <person name="Mikami K."/>
            <person name="Miyazaki S."/>
            <person name="Morinaga S."/>
            <person name="Murata T."/>
            <person name="Mueller-Roeber B."/>
            <person name="Nelson D.R."/>
            <person name="Obara M."/>
            <person name="Oguri Y."/>
            <person name="Olmstead R.G."/>
            <person name="Onodera N."/>
            <person name="Petersen B.L."/>
            <person name="Pils B."/>
            <person name="Prigge M."/>
            <person name="Rensing S.A."/>
            <person name="Riano-Pachon D.M."/>
            <person name="Roberts A.W."/>
            <person name="Sato Y."/>
            <person name="Scheller H.V."/>
            <person name="Schulz B."/>
            <person name="Schulz C."/>
            <person name="Shakirov E.V."/>
            <person name="Shibagaki N."/>
            <person name="Shinohara N."/>
            <person name="Shippen D.E."/>
            <person name="Soerensen I."/>
            <person name="Sotooka R."/>
            <person name="Sugimoto N."/>
            <person name="Sugita M."/>
            <person name="Sumikawa N."/>
            <person name="Tanurdzic M."/>
            <person name="Theissen G."/>
            <person name="Ulvskov P."/>
            <person name="Wakazuki S."/>
            <person name="Weng J.K."/>
            <person name="Willats W.W."/>
            <person name="Wipf D."/>
            <person name="Wolf P.G."/>
            <person name="Yang L."/>
            <person name="Zimmer A.D."/>
            <person name="Zhu Q."/>
            <person name="Mitros T."/>
            <person name="Hellsten U."/>
            <person name="Loque D."/>
            <person name="Otillar R."/>
            <person name="Salamov A."/>
            <person name="Schmutz J."/>
            <person name="Shapiro H."/>
            <person name="Lindquist E."/>
            <person name="Lucas S."/>
            <person name="Rokhsar D."/>
            <person name="Grigoriev I.V."/>
        </authorList>
    </citation>
    <scope>NUCLEOTIDE SEQUENCE [LARGE SCALE GENOMIC DNA]</scope>
</reference>
<dbReference type="InterPro" id="IPR046960">
    <property type="entry name" value="PPR_At4g14850-like_plant"/>
</dbReference>
<dbReference type="EMBL" id="GL377611">
    <property type="protein sequence ID" value="EFJ17978.1"/>
    <property type="molecule type" value="Genomic_DNA"/>
</dbReference>
<gene>
    <name evidence="3" type="ORF">SELMODRAFT_444639</name>
</gene>
<evidence type="ECO:0000256" key="1">
    <source>
        <dbReference type="ARBA" id="ARBA00022737"/>
    </source>
</evidence>
<dbReference type="HOGENOM" id="CLU_1130673_0_0_1"/>
<evidence type="ECO:0000313" key="3">
    <source>
        <dbReference type="EMBL" id="EFJ17978.1"/>
    </source>
</evidence>
<keyword evidence="4" id="KW-1185">Reference proteome</keyword>
<dbReference type="KEGG" id="smo:SELMODRAFT_444639"/>
<name>D8SBT7_SELML</name>
<dbReference type="Proteomes" id="UP000001514">
    <property type="component" value="Unassembled WGS sequence"/>
</dbReference>
<feature type="region of interest" description="Disordered" evidence="2">
    <location>
        <begin position="1"/>
        <end position="33"/>
    </location>
</feature>
<dbReference type="PANTHER" id="PTHR47926:SF533">
    <property type="entry name" value="DYW DOMAIN-CONTAINING PROTEIN"/>
    <property type="match status" value="1"/>
</dbReference>
<accession>D8SBT7</accession>
<dbReference type="AlphaFoldDB" id="D8SBT7"/>
<dbReference type="PANTHER" id="PTHR47926">
    <property type="entry name" value="PENTATRICOPEPTIDE REPEAT-CONTAINING PROTEIN"/>
    <property type="match status" value="1"/>
</dbReference>
<dbReference type="Pfam" id="PF13041">
    <property type="entry name" value="PPR_2"/>
    <property type="match status" value="1"/>
</dbReference>
<dbReference type="Gramene" id="EFJ17978">
    <property type="protein sequence ID" value="EFJ17978"/>
    <property type="gene ID" value="SELMODRAFT_444639"/>
</dbReference>
<proteinExistence type="predicted"/>
<dbReference type="GO" id="GO:0003723">
    <property type="term" value="F:RNA binding"/>
    <property type="evidence" value="ECO:0007669"/>
    <property type="project" value="InterPro"/>
</dbReference>
<dbReference type="eggNOG" id="KOG4197">
    <property type="taxonomic scope" value="Eukaryota"/>
</dbReference>